<keyword evidence="1 2" id="KW-0539">Nucleus</keyword>
<feature type="compositionally biased region" description="Basic and acidic residues" evidence="3">
    <location>
        <begin position="259"/>
        <end position="268"/>
    </location>
</feature>
<name>A0A4S8M4G2_DENBC</name>
<dbReference type="PANTHER" id="PTHR14140:SF27">
    <property type="entry name" value="OS04G0289800 PROTEIN"/>
    <property type="match status" value="1"/>
</dbReference>
<sequence>MAPRTYGHLKEFPVGSTFATRQEMKENGMHPTNRAGIAFPGGLNQRACSIVVRPGEYGDDEDHGETIIYTGAGGNPNKEGKLTEDQKWSWSGNQNLRKCGAEWDNEPVRVIRGAPASSKVQFELNNRHLYPTKGFRYDGLYSVKKCVTGRSRHTNHKICKFTLERDPNQPPLPWLMNLREDTPESKFNPGQKTKVGDSDRKSDGEQNDSKEDMNSPTPGPSTCKIEDIELVLGTNSLNGLNSSTLRKRETTPEASSSRGRRDSNRRSSEQGSSTSSTLRTRAARPKSPRHSPYKRAQHDHYRNETTQQRRIRMASNVKEKNKLKGLPSIPRKKD</sequence>
<comment type="subcellular location">
    <subcellularLocation>
        <location evidence="2">Nucleus</location>
    </subcellularLocation>
</comment>
<reference evidence="5 6" key="1">
    <citation type="journal article" date="2019" name="Nat. Ecol. Evol.">
        <title>Megaphylogeny resolves global patterns of mushroom evolution.</title>
        <authorList>
            <person name="Varga T."/>
            <person name="Krizsan K."/>
            <person name="Foldi C."/>
            <person name="Dima B."/>
            <person name="Sanchez-Garcia M."/>
            <person name="Sanchez-Ramirez S."/>
            <person name="Szollosi G.J."/>
            <person name="Szarkandi J.G."/>
            <person name="Papp V."/>
            <person name="Albert L."/>
            <person name="Andreopoulos W."/>
            <person name="Angelini C."/>
            <person name="Antonin V."/>
            <person name="Barry K.W."/>
            <person name="Bougher N.L."/>
            <person name="Buchanan P."/>
            <person name="Buyck B."/>
            <person name="Bense V."/>
            <person name="Catcheside P."/>
            <person name="Chovatia M."/>
            <person name="Cooper J."/>
            <person name="Damon W."/>
            <person name="Desjardin D."/>
            <person name="Finy P."/>
            <person name="Geml J."/>
            <person name="Haridas S."/>
            <person name="Hughes K."/>
            <person name="Justo A."/>
            <person name="Karasinski D."/>
            <person name="Kautmanova I."/>
            <person name="Kiss B."/>
            <person name="Kocsube S."/>
            <person name="Kotiranta H."/>
            <person name="LaButti K.M."/>
            <person name="Lechner B.E."/>
            <person name="Liimatainen K."/>
            <person name="Lipzen A."/>
            <person name="Lukacs Z."/>
            <person name="Mihaltcheva S."/>
            <person name="Morgado L.N."/>
            <person name="Niskanen T."/>
            <person name="Noordeloos M.E."/>
            <person name="Ohm R.A."/>
            <person name="Ortiz-Santana B."/>
            <person name="Ovrebo C."/>
            <person name="Racz N."/>
            <person name="Riley R."/>
            <person name="Savchenko A."/>
            <person name="Shiryaev A."/>
            <person name="Soop K."/>
            <person name="Spirin V."/>
            <person name="Szebenyi C."/>
            <person name="Tomsovsky M."/>
            <person name="Tulloss R.E."/>
            <person name="Uehling J."/>
            <person name="Grigoriev I.V."/>
            <person name="Vagvolgyi C."/>
            <person name="Papp T."/>
            <person name="Martin F.M."/>
            <person name="Miettinen O."/>
            <person name="Hibbett D.S."/>
            <person name="Nagy L.G."/>
        </authorList>
    </citation>
    <scope>NUCLEOTIDE SEQUENCE [LARGE SCALE GENOMIC DNA]</scope>
    <source>
        <strain evidence="5 6">CBS 962.96</strain>
    </source>
</reference>
<feature type="compositionally biased region" description="Low complexity" evidence="3">
    <location>
        <begin position="269"/>
        <end position="280"/>
    </location>
</feature>
<dbReference type="GO" id="GO:0005634">
    <property type="term" value="C:nucleus"/>
    <property type="evidence" value="ECO:0007669"/>
    <property type="project" value="UniProtKB-SubCell"/>
</dbReference>
<dbReference type="GO" id="GO:0016567">
    <property type="term" value="P:protein ubiquitination"/>
    <property type="evidence" value="ECO:0007669"/>
    <property type="project" value="TreeGrafter"/>
</dbReference>
<organism evidence="5 6">
    <name type="scientific">Dendrothele bispora (strain CBS 962.96)</name>
    <dbReference type="NCBI Taxonomy" id="1314807"/>
    <lineage>
        <taxon>Eukaryota</taxon>
        <taxon>Fungi</taxon>
        <taxon>Dikarya</taxon>
        <taxon>Basidiomycota</taxon>
        <taxon>Agaricomycotina</taxon>
        <taxon>Agaricomycetes</taxon>
        <taxon>Agaricomycetidae</taxon>
        <taxon>Agaricales</taxon>
        <taxon>Agaricales incertae sedis</taxon>
        <taxon>Dendrothele</taxon>
    </lineage>
</organism>
<gene>
    <name evidence="5" type="ORF">K435DRAFT_965908</name>
</gene>
<feature type="region of interest" description="Disordered" evidence="3">
    <location>
        <begin position="163"/>
        <end position="223"/>
    </location>
</feature>
<keyword evidence="6" id="KW-1185">Reference proteome</keyword>
<accession>A0A4S8M4G2</accession>
<evidence type="ECO:0000256" key="3">
    <source>
        <dbReference type="SAM" id="MobiDB-lite"/>
    </source>
</evidence>
<dbReference type="Pfam" id="PF02182">
    <property type="entry name" value="SAD_SRA"/>
    <property type="match status" value="1"/>
</dbReference>
<dbReference type="InterPro" id="IPR036987">
    <property type="entry name" value="SRA-YDG_sf"/>
</dbReference>
<feature type="region of interest" description="Disordered" evidence="3">
    <location>
        <begin position="236"/>
        <end position="334"/>
    </location>
</feature>
<dbReference type="OrthoDB" id="2270193at2759"/>
<dbReference type="EMBL" id="ML179173">
    <property type="protein sequence ID" value="THU96613.1"/>
    <property type="molecule type" value="Genomic_DNA"/>
</dbReference>
<dbReference type="AlphaFoldDB" id="A0A4S8M4G2"/>
<feature type="compositionally biased region" description="Basic and acidic residues" evidence="3">
    <location>
        <begin position="194"/>
        <end position="213"/>
    </location>
</feature>
<feature type="compositionally biased region" description="Basic residues" evidence="3">
    <location>
        <begin position="281"/>
        <end position="295"/>
    </location>
</feature>
<dbReference type="PROSITE" id="PS51015">
    <property type="entry name" value="YDG"/>
    <property type="match status" value="1"/>
</dbReference>
<dbReference type="SMART" id="SM00466">
    <property type="entry name" value="SRA"/>
    <property type="match status" value="1"/>
</dbReference>
<evidence type="ECO:0000313" key="6">
    <source>
        <dbReference type="Proteomes" id="UP000297245"/>
    </source>
</evidence>
<protein>
    <recommendedName>
        <fullName evidence="4">YDG domain-containing protein</fullName>
    </recommendedName>
</protein>
<evidence type="ECO:0000256" key="2">
    <source>
        <dbReference type="PROSITE-ProRule" id="PRU00358"/>
    </source>
</evidence>
<dbReference type="Proteomes" id="UP000297245">
    <property type="component" value="Unassembled WGS sequence"/>
</dbReference>
<dbReference type="GO" id="GO:0044027">
    <property type="term" value="P:negative regulation of gene expression via chromosomal CpG island methylation"/>
    <property type="evidence" value="ECO:0007669"/>
    <property type="project" value="TreeGrafter"/>
</dbReference>
<dbReference type="PANTHER" id="PTHR14140">
    <property type="entry name" value="E3 UBIQUITIN-PROTEIN LIGASE UHRF-RELATED"/>
    <property type="match status" value="1"/>
</dbReference>
<dbReference type="InterPro" id="IPR045134">
    <property type="entry name" value="UHRF1/2-like"/>
</dbReference>
<evidence type="ECO:0000256" key="1">
    <source>
        <dbReference type="ARBA" id="ARBA00023242"/>
    </source>
</evidence>
<dbReference type="InterPro" id="IPR015947">
    <property type="entry name" value="PUA-like_sf"/>
</dbReference>
<dbReference type="GO" id="GO:0061630">
    <property type="term" value="F:ubiquitin protein ligase activity"/>
    <property type="evidence" value="ECO:0007669"/>
    <property type="project" value="TreeGrafter"/>
</dbReference>
<evidence type="ECO:0000259" key="4">
    <source>
        <dbReference type="PROSITE" id="PS51015"/>
    </source>
</evidence>
<dbReference type="Gene3D" id="2.30.280.10">
    <property type="entry name" value="SRA-YDG"/>
    <property type="match status" value="1"/>
</dbReference>
<evidence type="ECO:0000313" key="5">
    <source>
        <dbReference type="EMBL" id="THU96613.1"/>
    </source>
</evidence>
<dbReference type="SUPFAM" id="SSF88697">
    <property type="entry name" value="PUA domain-like"/>
    <property type="match status" value="1"/>
</dbReference>
<proteinExistence type="predicted"/>
<dbReference type="InterPro" id="IPR003105">
    <property type="entry name" value="SRA_YDG"/>
</dbReference>
<feature type="domain" description="YDG" evidence="4">
    <location>
        <begin position="7"/>
        <end position="165"/>
    </location>
</feature>